<dbReference type="Proteomes" id="UP000248889">
    <property type="component" value="Unassembled WGS sequence"/>
</dbReference>
<feature type="transmembrane region" description="Helical" evidence="1">
    <location>
        <begin position="109"/>
        <end position="128"/>
    </location>
</feature>
<dbReference type="OrthoDB" id="3853409at2"/>
<feature type="transmembrane region" description="Helical" evidence="1">
    <location>
        <begin position="273"/>
        <end position="295"/>
    </location>
</feature>
<keyword evidence="1" id="KW-0472">Membrane</keyword>
<keyword evidence="3" id="KW-1185">Reference proteome</keyword>
<organism evidence="2 3">
    <name type="scientific">Streptacidiphilus pinicola</name>
    <dbReference type="NCBI Taxonomy" id="2219663"/>
    <lineage>
        <taxon>Bacteria</taxon>
        <taxon>Bacillati</taxon>
        <taxon>Actinomycetota</taxon>
        <taxon>Actinomycetes</taxon>
        <taxon>Kitasatosporales</taxon>
        <taxon>Streptomycetaceae</taxon>
        <taxon>Streptacidiphilus</taxon>
    </lineage>
</organism>
<gene>
    <name evidence="2" type="ORF">DN069_15655</name>
</gene>
<feature type="transmembrane region" description="Helical" evidence="1">
    <location>
        <begin position="66"/>
        <end position="89"/>
    </location>
</feature>
<sequence length="314" mass="33984">MSAVMVGVTTGALSSAGFAISAWVAHRWRSPKSDFKRADRFAREMDLYLPEEMVTSVAARLRQRTVLALTVSALLGGPVLGYLVGTFVATLDTPVDRFDFQAVRFPGPAAIVIGPVFGVLMTALESVWELARVRRQAATAAAFLPQPPVAIRLRNIVPLWLVWAARVLAVSPALLAALACAAQRRTGLALGFVALAPVCGLISWSVERAQLWMLNTRRQTGQGQPAAAVAAFDDAFRVAAVLPFLLLAPCVSVFVGAFYIHLVGRGLWYQNLLFAWSGTVFPILAMNGLLSANWAKRYHRRRARPETSTPTAAS</sequence>
<reference evidence="2 3" key="1">
    <citation type="submission" date="2018-06" db="EMBL/GenBank/DDBJ databases">
        <title>Streptacidiphilus pinicola sp. nov., isolated from pine grove soil.</title>
        <authorList>
            <person name="Roh S.G."/>
            <person name="Park S."/>
            <person name="Kim M.-K."/>
            <person name="Yun B.-R."/>
            <person name="Park J."/>
            <person name="Kim M.J."/>
            <person name="Kim Y.S."/>
            <person name="Kim S.B."/>
        </authorList>
    </citation>
    <scope>NUCLEOTIDE SEQUENCE [LARGE SCALE GENOMIC DNA]</scope>
    <source>
        <strain evidence="2 3">MMS16-CNU450</strain>
    </source>
</reference>
<evidence type="ECO:0000313" key="3">
    <source>
        <dbReference type="Proteomes" id="UP000248889"/>
    </source>
</evidence>
<dbReference type="RefSeq" id="WP_111501605.1">
    <property type="nucleotide sequence ID" value="NZ_QKYN01000061.1"/>
</dbReference>
<feature type="transmembrane region" description="Helical" evidence="1">
    <location>
        <begin position="160"/>
        <end position="182"/>
    </location>
</feature>
<protein>
    <submittedName>
        <fullName evidence="2">Uncharacterized protein</fullName>
    </submittedName>
</protein>
<feature type="transmembrane region" description="Helical" evidence="1">
    <location>
        <begin position="238"/>
        <end position="261"/>
    </location>
</feature>
<feature type="transmembrane region" description="Helical" evidence="1">
    <location>
        <begin position="6"/>
        <end position="26"/>
    </location>
</feature>
<accession>A0A2X0ILX5</accession>
<dbReference type="EMBL" id="QKYN01000061">
    <property type="protein sequence ID" value="RAG84613.1"/>
    <property type="molecule type" value="Genomic_DNA"/>
</dbReference>
<proteinExistence type="predicted"/>
<name>A0A2X0ILX5_9ACTN</name>
<evidence type="ECO:0000313" key="2">
    <source>
        <dbReference type="EMBL" id="RAG84613.1"/>
    </source>
</evidence>
<comment type="caution">
    <text evidence="2">The sequence shown here is derived from an EMBL/GenBank/DDBJ whole genome shotgun (WGS) entry which is preliminary data.</text>
</comment>
<keyword evidence="1" id="KW-0812">Transmembrane</keyword>
<dbReference type="AlphaFoldDB" id="A0A2X0ILX5"/>
<feature type="transmembrane region" description="Helical" evidence="1">
    <location>
        <begin position="188"/>
        <end position="206"/>
    </location>
</feature>
<evidence type="ECO:0000256" key="1">
    <source>
        <dbReference type="SAM" id="Phobius"/>
    </source>
</evidence>
<keyword evidence="1" id="KW-1133">Transmembrane helix</keyword>